<dbReference type="PRINTS" id="PR00032">
    <property type="entry name" value="HTHARAC"/>
</dbReference>
<evidence type="ECO:0000256" key="3">
    <source>
        <dbReference type="ARBA" id="ARBA00023163"/>
    </source>
</evidence>
<keyword evidence="1" id="KW-0805">Transcription regulation</keyword>
<dbReference type="SUPFAM" id="SSF46689">
    <property type="entry name" value="Homeodomain-like"/>
    <property type="match status" value="2"/>
</dbReference>
<dbReference type="InterPro" id="IPR009057">
    <property type="entry name" value="Homeodomain-like_sf"/>
</dbReference>
<dbReference type="EMBL" id="DVIT01000007">
    <property type="protein sequence ID" value="HIS46297.1"/>
    <property type="molecule type" value="Genomic_DNA"/>
</dbReference>
<reference evidence="5" key="2">
    <citation type="journal article" date="2021" name="PeerJ">
        <title>Extensive microbial diversity within the chicken gut microbiome revealed by metagenomics and culture.</title>
        <authorList>
            <person name="Gilroy R."/>
            <person name="Ravi A."/>
            <person name="Getino M."/>
            <person name="Pursley I."/>
            <person name="Horton D.L."/>
            <person name="Alikhan N.F."/>
            <person name="Baker D."/>
            <person name="Gharbi K."/>
            <person name="Hall N."/>
            <person name="Watson M."/>
            <person name="Adriaenssens E.M."/>
            <person name="Foster-Nyarko E."/>
            <person name="Jarju S."/>
            <person name="Secka A."/>
            <person name="Antonio M."/>
            <person name="Oren A."/>
            <person name="Chaudhuri R.R."/>
            <person name="La Ragione R."/>
            <person name="Hildebrand F."/>
            <person name="Pallen M.J."/>
        </authorList>
    </citation>
    <scope>NUCLEOTIDE SEQUENCE</scope>
    <source>
        <strain evidence="5">CHK178-757</strain>
    </source>
</reference>
<proteinExistence type="predicted"/>
<name>A0A9D1F3D4_9FIRM</name>
<organism evidence="5 6">
    <name type="scientific">Candidatus Scybalocola faecigallinarum</name>
    <dbReference type="NCBI Taxonomy" id="2840941"/>
    <lineage>
        <taxon>Bacteria</taxon>
        <taxon>Bacillati</taxon>
        <taxon>Bacillota</taxon>
        <taxon>Clostridia</taxon>
        <taxon>Lachnospirales</taxon>
        <taxon>Lachnospiraceae</taxon>
        <taxon>Lachnospiraceae incertae sedis</taxon>
        <taxon>Candidatus Scybalocola (ex Gilroy et al. 2021)</taxon>
    </lineage>
</organism>
<dbReference type="InterPro" id="IPR018060">
    <property type="entry name" value="HTH_AraC"/>
</dbReference>
<evidence type="ECO:0000259" key="4">
    <source>
        <dbReference type="PROSITE" id="PS01124"/>
    </source>
</evidence>
<dbReference type="PROSITE" id="PS01124">
    <property type="entry name" value="HTH_ARAC_FAMILY_2"/>
    <property type="match status" value="1"/>
</dbReference>
<evidence type="ECO:0000256" key="2">
    <source>
        <dbReference type="ARBA" id="ARBA00023125"/>
    </source>
</evidence>
<gene>
    <name evidence="5" type="ORF">IAB46_01850</name>
</gene>
<dbReference type="PANTHER" id="PTHR47893">
    <property type="entry name" value="REGULATORY PROTEIN PCHR"/>
    <property type="match status" value="1"/>
</dbReference>
<dbReference type="Gene3D" id="1.10.10.60">
    <property type="entry name" value="Homeodomain-like"/>
    <property type="match status" value="1"/>
</dbReference>
<dbReference type="GO" id="GO:0043565">
    <property type="term" value="F:sequence-specific DNA binding"/>
    <property type="evidence" value="ECO:0007669"/>
    <property type="project" value="InterPro"/>
</dbReference>
<accession>A0A9D1F3D4</accession>
<dbReference type="InterPro" id="IPR020449">
    <property type="entry name" value="Tscrpt_reg_AraC-type_HTH"/>
</dbReference>
<sequence>MDEPAVAVEEVSVFPGIQLSFRDYKGEKCCLRHHAEEGVMHIHHSKDGRMGWKMNDGMTYYLGPGDLLLHMSDCCAGSEMNFPLGYHRGLSIAIDLDILTRETPEILKEAGIDGSQLYRKFFPEGRPVAMAASDKIEHIFSELYDLPDQVRLPYFKLKVQELILFLSMMEMPKNREMGLQPSAQADVIREIHQLLVTHLDQRFTIEALSKRYLINTCTLKTVFKAVYGMPIASYMKAYRVKEAARLLRETGDSIAVIAGKVGYENQSKFTKAFKDIYHVLPTEYRKGMSGR</sequence>
<dbReference type="GO" id="GO:0003700">
    <property type="term" value="F:DNA-binding transcription factor activity"/>
    <property type="evidence" value="ECO:0007669"/>
    <property type="project" value="InterPro"/>
</dbReference>
<dbReference type="InterPro" id="IPR053142">
    <property type="entry name" value="PchR_regulatory_protein"/>
</dbReference>
<comment type="caution">
    <text evidence="5">The sequence shown here is derived from an EMBL/GenBank/DDBJ whole genome shotgun (WGS) entry which is preliminary data.</text>
</comment>
<dbReference type="Pfam" id="PF12833">
    <property type="entry name" value="HTH_18"/>
    <property type="match status" value="1"/>
</dbReference>
<evidence type="ECO:0000313" key="5">
    <source>
        <dbReference type="EMBL" id="HIS46297.1"/>
    </source>
</evidence>
<protein>
    <submittedName>
        <fullName evidence="5">Helix-turn-helix transcriptional regulator</fullName>
    </submittedName>
</protein>
<dbReference type="PANTHER" id="PTHR47893:SF1">
    <property type="entry name" value="REGULATORY PROTEIN PCHR"/>
    <property type="match status" value="1"/>
</dbReference>
<keyword evidence="2" id="KW-0238">DNA-binding</keyword>
<dbReference type="Proteomes" id="UP000823927">
    <property type="component" value="Unassembled WGS sequence"/>
</dbReference>
<evidence type="ECO:0000313" key="6">
    <source>
        <dbReference type="Proteomes" id="UP000823927"/>
    </source>
</evidence>
<feature type="domain" description="HTH araC/xylS-type" evidence="4">
    <location>
        <begin position="189"/>
        <end position="287"/>
    </location>
</feature>
<reference evidence="5" key="1">
    <citation type="submission" date="2020-10" db="EMBL/GenBank/DDBJ databases">
        <authorList>
            <person name="Gilroy R."/>
        </authorList>
    </citation>
    <scope>NUCLEOTIDE SEQUENCE</scope>
    <source>
        <strain evidence="5">CHK178-757</strain>
    </source>
</reference>
<evidence type="ECO:0000256" key="1">
    <source>
        <dbReference type="ARBA" id="ARBA00023015"/>
    </source>
</evidence>
<keyword evidence="3" id="KW-0804">Transcription</keyword>
<dbReference type="SMART" id="SM00342">
    <property type="entry name" value="HTH_ARAC"/>
    <property type="match status" value="1"/>
</dbReference>
<dbReference type="AlphaFoldDB" id="A0A9D1F3D4"/>